<keyword evidence="2" id="KW-1185">Reference proteome</keyword>
<gene>
    <name evidence="1" type="ORF">BVRB_018920</name>
</gene>
<name>A0A0J7YLQ6_BETVV</name>
<sequence>TLPEPLLLVIKQKVKESLRWHQLEVLDQILTELQPWEARHIRNSDHHNLENELAPLDPFSLCHVLGPRSGVALHILKSFPKQSHPLSEWQNLLALRQLGIVFTLDLYLQYVQIPLESIPDTVPLLHFDSFKDVLLQVKSLVMDTTTDGYQLTHDGRTGPNQALQLLRIPFVGRQILSKPAKLIYFLAFDRIFLLCGSV</sequence>
<dbReference type="Proteomes" id="UP000035740">
    <property type="component" value="Unassembled WGS sequence"/>
</dbReference>
<evidence type="ECO:0000313" key="1">
    <source>
        <dbReference type="EMBL" id="KMS64572.1"/>
    </source>
</evidence>
<protein>
    <submittedName>
        <fullName evidence="1">Uncharacterized protein</fullName>
    </submittedName>
</protein>
<evidence type="ECO:0000313" key="2">
    <source>
        <dbReference type="Proteomes" id="UP000035740"/>
    </source>
</evidence>
<reference evidence="1 2" key="1">
    <citation type="journal article" date="2014" name="Nature">
        <title>The genome of the recently domesticated crop plant sugar beet (Beta vulgaris).</title>
        <authorList>
            <person name="Dohm J.C."/>
            <person name="Minoche A.E."/>
            <person name="Holtgrawe D."/>
            <person name="Capella-Gutierrez S."/>
            <person name="Zakrzewski F."/>
            <person name="Tafer H."/>
            <person name="Rupp O."/>
            <person name="Sorensen T.R."/>
            <person name="Stracke R."/>
            <person name="Reinhardt R."/>
            <person name="Goesmann A."/>
            <person name="Kraft T."/>
            <person name="Schulz B."/>
            <person name="Stadler P.F."/>
            <person name="Schmidt T."/>
            <person name="Gabaldon T."/>
            <person name="Lehrach H."/>
            <person name="Weisshaar B."/>
            <person name="Himmelbauer H."/>
        </authorList>
    </citation>
    <scope>NUCLEOTIDE SEQUENCE [LARGE SCALE GENOMIC DNA]</scope>
    <source>
        <tissue evidence="1">Taproot</tissue>
    </source>
</reference>
<dbReference type="Gramene" id="KMS64572">
    <property type="protein sequence ID" value="KMS64572"/>
    <property type="gene ID" value="BVRB_018920"/>
</dbReference>
<proteinExistence type="predicted"/>
<feature type="non-terminal residue" evidence="1">
    <location>
        <position position="1"/>
    </location>
</feature>
<accession>A0A0J7YLQ6</accession>
<dbReference type="AlphaFoldDB" id="A0A0J7YLQ6"/>
<organism evidence="1 2">
    <name type="scientific">Beta vulgaris subsp. vulgaris</name>
    <name type="common">Beet</name>
    <dbReference type="NCBI Taxonomy" id="3555"/>
    <lineage>
        <taxon>Eukaryota</taxon>
        <taxon>Viridiplantae</taxon>
        <taxon>Streptophyta</taxon>
        <taxon>Embryophyta</taxon>
        <taxon>Tracheophyta</taxon>
        <taxon>Spermatophyta</taxon>
        <taxon>Magnoliopsida</taxon>
        <taxon>eudicotyledons</taxon>
        <taxon>Gunneridae</taxon>
        <taxon>Pentapetalae</taxon>
        <taxon>Caryophyllales</taxon>
        <taxon>Chenopodiaceae</taxon>
        <taxon>Betoideae</taxon>
        <taxon>Beta</taxon>
    </lineage>
</organism>
<dbReference type="EMBL" id="KQ127831">
    <property type="protein sequence ID" value="KMS64572.1"/>
    <property type="molecule type" value="Genomic_DNA"/>
</dbReference>